<feature type="non-terminal residue" evidence="1">
    <location>
        <position position="1"/>
    </location>
</feature>
<comment type="caution">
    <text evidence="1">The sequence shown here is derived from an EMBL/GenBank/DDBJ whole genome shotgun (WGS) entry which is preliminary data.</text>
</comment>
<dbReference type="EMBL" id="CAJVCH010043338">
    <property type="protein sequence ID" value="CAG7717105.1"/>
    <property type="molecule type" value="Genomic_DNA"/>
</dbReference>
<organism evidence="1 2">
    <name type="scientific">Allacma fusca</name>
    <dbReference type="NCBI Taxonomy" id="39272"/>
    <lineage>
        <taxon>Eukaryota</taxon>
        <taxon>Metazoa</taxon>
        <taxon>Ecdysozoa</taxon>
        <taxon>Arthropoda</taxon>
        <taxon>Hexapoda</taxon>
        <taxon>Collembola</taxon>
        <taxon>Symphypleona</taxon>
        <taxon>Sminthuridae</taxon>
        <taxon>Allacma</taxon>
    </lineage>
</organism>
<keyword evidence="2" id="KW-1185">Reference proteome</keyword>
<sequence>MLYIDAPVGTGFSFAANEDAYA</sequence>
<reference evidence="1" key="1">
    <citation type="submission" date="2021-06" db="EMBL/GenBank/DDBJ databases">
        <authorList>
            <person name="Hodson N. C."/>
            <person name="Mongue J. A."/>
            <person name="Jaron S. K."/>
        </authorList>
    </citation>
    <scope>NUCLEOTIDE SEQUENCE</scope>
</reference>
<name>A0A8J2NWJ0_9HEXA</name>
<protein>
    <submittedName>
        <fullName evidence="1">Uncharacterized protein</fullName>
    </submittedName>
</protein>
<evidence type="ECO:0000313" key="2">
    <source>
        <dbReference type="Proteomes" id="UP000708208"/>
    </source>
</evidence>
<dbReference type="AlphaFoldDB" id="A0A8J2NWJ0"/>
<proteinExistence type="predicted"/>
<accession>A0A8J2NWJ0</accession>
<gene>
    <name evidence="1" type="ORF">AFUS01_LOCUS6579</name>
</gene>
<evidence type="ECO:0000313" key="1">
    <source>
        <dbReference type="EMBL" id="CAG7717105.1"/>
    </source>
</evidence>
<dbReference type="Proteomes" id="UP000708208">
    <property type="component" value="Unassembled WGS sequence"/>
</dbReference>